<accession>A0ABX9FUV8</accession>
<dbReference type="EMBL" id="QNRM01000025">
    <property type="protein sequence ID" value="RBP10661.1"/>
    <property type="molecule type" value="Genomic_DNA"/>
</dbReference>
<dbReference type="SUPFAM" id="SSF75011">
    <property type="entry name" value="3-carboxy-cis,cis-mucoante lactonizing enzyme"/>
    <property type="match status" value="1"/>
</dbReference>
<protein>
    <submittedName>
        <fullName evidence="1">Uncharacterized protein</fullName>
    </submittedName>
</protein>
<evidence type="ECO:0000313" key="1">
    <source>
        <dbReference type="EMBL" id="RBP10661.1"/>
    </source>
</evidence>
<organism evidence="1 2">
    <name type="scientific">Achromobacter marplatensis</name>
    <dbReference type="NCBI Taxonomy" id="470868"/>
    <lineage>
        <taxon>Bacteria</taxon>
        <taxon>Pseudomonadati</taxon>
        <taxon>Pseudomonadota</taxon>
        <taxon>Betaproteobacteria</taxon>
        <taxon>Burkholderiales</taxon>
        <taxon>Alcaligenaceae</taxon>
        <taxon>Achromobacter</taxon>
    </lineage>
</organism>
<evidence type="ECO:0000313" key="2">
    <source>
        <dbReference type="Proteomes" id="UP000252124"/>
    </source>
</evidence>
<dbReference type="Proteomes" id="UP000252124">
    <property type="component" value="Unassembled WGS sequence"/>
</dbReference>
<reference evidence="1 2" key="1">
    <citation type="submission" date="2018-06" db="EMBL/GenBank/DDBJ databases">
        <title>Genomic Encyclopedia of Type Strains, Phase III (KMG-III): the genomes of soil and plant-associated and newly described type strains.</title>
        <authorList>
            <person name="Whitman W."/>
        </authorList>
    </citation>
    <scope>NUCLEOTIDE SEQUENCE [LARGE SCALE GENOMIC DNA]</scope>
    <source>
        <strain evidence="1 2">CECT 7342</strain>
    </source>
</reference>
<comment type="caution">
    <text evidence="1">The sequence shown here is derived from an EMBL/GenBank/DDBJ whole genome shotgun (WGS) entry which is preliminary data.</text>
</comment>
<keyword evidence="2" id="KW-1185">Reference proteome</keyword>
<dbReference type="RefSeq" id="WP_088591494.1">
    <property type="nucleotide sequence ID" value="NZ_CADIJU010000031.1"/>
</dbReference>
<name>A0ABX9FUV8_9BURK</name>
<gene>
    <name evidence="1" type="ORF">DFP87_12524</name>
</gene>
<dbReference type="GeneID" id="99734293"/>
<sequence>MVEIPFVGPAYRARSMNLNAQRCVNFYLEAGGPDGRARAALIGTPGLVRKLVLPNAPCEVRAAEVFKGELWVVGGNKLYSITKAWVATERGTLDTSTGDVSIQANSSQLMLVDGVSGYIWDNPDASFGRIADGEFPAGARTVSYIDSYFVAETPNAEQFSISALGDGRTWDGTDFTSAEGAPDNIVTHLTDHRQLWVLGETTVQIYENTGNANFPLEASGTAFIEVGCVAPASAKRFDNSVVWLGQDENGQGIVWRAANYNPARMSDHGLEFAMQSYPRIDDARAFTYQQDGHTFYVLTFPSADATWHFDAATGTWAERAWLDSGTGKLHRHRANCHAAFNGQNIVGDWENGILYALDLNAFTDDGAAILSLRAAPTLADEQKFLFYGSLQVDVEAGVGLPTGQGEDPKMMLRYSDDGGHTFSNRREASMGPIGKYGARAKWNRLGRGRNRVFEISITDPVKRVILGGYADVEKGTA</sequence>
<proteinExistence type="predicted"/>